<sequence>MISVLRSLALAYRKQGRVEVAAILETVVPLPKKEGADLATSHPHNRFHQASVDHVSDSPNFDRGDERTPPNSRRSSMFSSSSSASTGTSLKSKILNAMGLSS</sequence>
<dbReference type="Proteomes" id="UP000192578">
    <property type="component" value="Unassembled WGS sequence"/>
</dbReference>
<reference evidence="3" key="1">
    <citation type="submission" date="2017-01" db="EMBL/GenBank/DDBJ databases">
        <title>Comparative genomics of anhydrobiosis in the tardigrade Hypsibius dujardini.</title>
        <authorList>
            <person name="Yoshida Y."/>
            <person name="Koutsovoulos G."/>
            <person name="Laetsch D."/>
            <person name="Stevens L."/>
            <person name="Kumar S."/>
            <person name="Horikawa D."/>
            <person name="Ishino K."/>
            <person name="Komine S."/>
            <person name="Tomita M."/>
            <person name="Blaxter M."/>
            <person name="Arakawa K."/>
        </authorList>
    </citation>
    <scope>NUCLEOTIDE SEQUENCE [LARGE SCALE GENOMIC DNA]</scope>
    <source>
        <strain evidence="3">Z151</strain>
    </source>
</reference>
<feature type="compositionally biased region" description="Low complexity" evidence="1">
    <location>
        <begin position="72"/>
        <end position="92"/>
    </location>
</feature>
<evidence type="ECO:0000256" key="1">
    <source>
        <dbReference type="SAM" id="MobiDB-lite"/>
    </source>
</evidence>
<feature type="compositionally biased region" description="Basic and acidic residues" evidence="1">
    <location>
        <begin position="54"/>
        <end position="68"/>
    </location>
</feature>
<keyword evidence="3" id="KW-1185">Reference proteome</keyword>
<feature type="region of interest" description="Disordered" evidence="1">
    <location>
        <begin position="35"/>
        <end position="102"/>
    </location>
</feature>
<dbReference type="AlphaFoldDB" id="A0A1W0WSX7"/>
<organism evidence="2 3">
    <name type="scientific">Hypsibius exemplaris</name>
    <name type="common">Freshwater tardigrade</name>
    <dbReference type="NCBI Taxonomy" id="2072580"/>
    <lineage>
        <taxon>Eukaryota</taxon>
        <taxon>Metazoa</taxon>
        <taxon>Ecdysozoa</taxon>
        <taxon>Tardigrada</taxon>
        <taxon>Eutardigrada</taxon>
        <taxon>Parachela</taxon>
        <taxon>Hypsibioidea</taxon>
        <taxon>Hypsibiidae</taxon>
        <taxon>Hypsibius</taxon>
    </lineage>
</organism>
<dbReference type="EMBL" id="MTYJ01000051">
    <property type="protein sequence ID" value="OQV18285.1"/>
    <property type="molecule type" value="Genomic_DNA"/>
</dbReference>
<gene>
    <name evidence="2" type="ORF">BV898_07681</name>
</gene>
<comment type="caution">
    <text evidence="2">The sequence shown here is derived from an EMBL/GenBank/DDBJ whole genome shotgun (WGS) entry which is preliminary data.</text>
</comment>
<protein>
    <submittedName>
        <fullName evidence="2">Uncharacterized protein</fullName>
    </submittedName>
</protein>
<accession>A0A1W0WSX7</accession>
<name>A0A1W0WSX7_HYPEX</name>
<evidence type="ECO:0000313" key="3">
    <source>
        <dbReference type="Proteomes" id="UP000192578"/>
    </source>
</evidence>
<proteinExistence type="predicted"/>
<evidence type="ECO:0000313" key="2">
    <source>
        <dbReference type="EMBL" id="OQV18285.1"/>
    </source>
</evidence>